<evidence type="ECO:0000313" key="6">
    <source>
        <dbReference type="EMBL" id="QEE27026.1"/>
    </source>
</evidence>
<keyword evidence="7" id="KW-1185">Reference proteome</keyword>
<dbReference type="InterPro" id="IPR036388">
    <property type="entry name" value="WH-like_DNA-bd_sf"/>
</dbReference>
<dbReference type="KEGG" id="talb:FTW19_02780"/>
<dbReference type="OrthoDB" id="9791143at2"/>
<organism evidence="6 7">
    <name type="scientific">Terriglobus albidus</name>
    <dbReference type="NCBI Taxonomy" id="1592106"/>
    <lineage>
        <taxon>Bacteria</taxon>
        <taxon>Pseudomonadati</taxon>
        <taxon>Acidobacteriota</taxon>
        <taxon>Terriglobia</taxon>
        <taxon>Terriglobales</taxon>
        <taxon>Acidobacteriaceae</taxon>
        <taxon>Terriglobus</taxon>
    </lineage>
</organism>
<dbReference type="RefSeq" id="WP_147646222.1">
    <property type="nucleotide sequence ID" value="NZ_CP042806.1"/>
</dbReference>
<feature type="domain" description="HTH hxlR-type" evidence="5">
    <location>
        <begin position="25"/>
        <end position="131"/>
    </location>
</feature>
<evidence type="ECO:0000313" key="7">
    <source>
        <dbReference type="Proteomes" id="UP000321820"/>
    </source>
</evidence>
<evidence type="ECO:0000256" key="2">
    <source>
        <dbReference type="ARBA" id="ARBA00023125"/>
    </source>
</evidence>
<feature type="compositionally biased region" description="Basic residues" evidence="4">
    <location>
        <begin position="1"/>
        <end position="12"/>
    </location>
</feature>
<feature type="region of interest" description="Disordered" evidence="4">
    <location>
        <begin position="1"/>
        <end position="29"/>
    </location>
</feature>
<dbReference type="InterPro" id="IPR002577">
    <property type="entry name" value="HTH_HxlR"/>
</dbReference>
<protein>
    <submittedName>
        <fullName evidence="6">Helix-turn-helix transcriptional regulator</fullName>
    </submittedName>
</protein>
<accession>A0A5B9EA81</accession>
<keyword evidence="3" id="KW-0804">Transcription</keyword>
<gene>
    <name evidence="6" type="ORF">FTW19_02780</name>
</gene>
<evidence type="ECO:0000256" key="3">
    <source>
        <dbReference type="ARBA" id="ARBA00023163"/>
    </source>
</evidence>
<dbReference type="Proteomes" id="UP000321820">
    <property type="component" value="Chromosome"/>
</dbReference>
<proteinExistence type="predicted"/>
<dbReference type="SUPFAM" id="SSF46785">
    <property type="entry name" value="Winged helix' DNA-binding domain"/>
    <property type="match status" value="1"/>
</dbReference>
<dbReference type="PROSITE" id="PS51118">
    <property type="entry name" value="HTH_HXLR"/>
    <property type="match status" value="1"/>
</dbReference>
<evidence type="ECO:0000256" key="4">
    <source>
        <dbReference type="SAM" id="MobiDB-lite"/>
    </source>
</evidence>
<dbReference type="PANTHER" id="PTHR33204:SF39">
    <property type="entry name" value="TRANSCRIPTIONAL REGULATORY PROTEIN"/>
    <property type="match status" value="1"/>
</dbReference>
<dbReference type="Gene3D" id="1.10.10.10">
    <property type="entry name" value="Winged helix-like DNA-binding domain superfamily/Winged helix DNA-binding domain"/>
    <property type="match status" value="1"/>
</dbReference>
<dbReference type="InterPro" id="IPR036390">
    <property type="entry name" value="WH_DNA-bd_sf"/>
</dbReference>
<dbReference type="AlphaFoldDB" id="A0A5B9EA81"/>
<dbReference type="EMBL" id="CP042806">
    <property type="protein sequence ID" value="QEE27026.1"/>
    <property type="molecule type" value="Genomic_DNA"/>
</dbReference>
<dbReference type="Pfam" id="PF01638">
    <property type="entry name" value="HxlR"/>
    <property type="match status" value="1"/>
</dbReference>
<name>A0A5B9EA81_9BACT</name>
<evidence type="ECO:0000259" key="5">
    <source>
        <dbReference type="PROSITE" id="PS51118"/>
    </source>
</evidence>
<sequence>MASPKSSKKKPRAPLTFQSPDGRSSPRPDLDALVQQTIARVADKWTLLTLEALDQHGTLRFTQLAELVDGVSQKMLTQTLRQMEADGFVTRTVHPVIPPKVEYTLTALGRSLGEAFCSVWRWAEKNYKAIEKARSAYRMRSGISR</sequence>
<dbReference type="GO" id="GO:0003677">
    <property type="term" value="F:DNA binding"/>
    <property type="evidence" value="ECO:0007669"/>
    <property type="project" value="UniProtKB-KW"/>
</dbReference>
<dbReference type="PANTHER" id="PTHR33204">
    <property type="entry name" value="TRANSCRIPTIONAL REGULATOR, MARR FAMILY"/>
    <property type="match status" value="1"/>
</dbReference>
<keyword evidence="2" id="KW-0238">DNA-binding</keyword>
<reference evidence="6 7" key="1">
    <citation type="submission" date="2019-08" db="EMBL/GenBank/DDBJ databases">
        <title>Complete genome sequence of Terriglobus albidus strain ORNL.</title>
        <authorList>
            <person name="Podar M."/>
        </authorList>
    </citation>
    <scope>NUCLEOTIDE SEQUENCE [LARGE SCALE GENOMIC DNA]</scope>
    <source>
        <strain evidence="6 7">ORNL</strain>
    </source>
</reference>
<evidence type="ECO:0000256" key="1">
    <source>
        <dbReference type="ARBA" id="ARBA00023015"/>
    </source>
</evidence>
<keyword evidence="1" id="KW-0805">Transcription regulation</keyword>